<dbReference type="Gene3D" id="1.10.1400.10">
    <property type="match status" value="1"/>
</dbReference>
<dbReference type="OrthoDB" id="4759017at2"/>
<organism evidence="6 7">
    <name type="scientific">Umezawaea tangerina</name>
    <dbReference type="NCBI Taxonomy" id="84725"/>
    <lineage>
        <taxon>Bacteria</taxon>
        <taxon>Bacillati</taxon>
        <taxon>Actinomycetota</taxon>
        <taxon>Actinomycetes</taxon>
        <taxon>Pseudonocardiales</taxon>
        <taxon>Pseudonocardiaceae</taxon>
        <taxon>Umezawaea</taxon>
    </lineage>
</organism>
<dbReference type="SUPFAM" id="SSF56235">
    <property type="entry name" value="N-terminal nucleophile aminohydrolases (Ntn hydrolases)"/>
    <property type="match status" value="1"/>
</dbReference>
<evidence type="ECO:0000313" key="7">
    <source>
        <dbReference type="Proteomes" id="UP000239494"/>
    </source>
</evidence>
<dbReference type="InterPro" id="IPR043146">
    <property type="entry name" value="Penicillin_amidase_N_B-knob"/>
</dbReference>
<feature type="chain" id="PRO_5015399191" evidence="5">
    <location>
        <begin position="25"/>
        <end position="749"/>
    </location>
</feature>
<dbReference type="Pfam" id="PF01804">
    <property type="entry name" value="Penicil_amidase"/>
    <property type="match status" value="1"/>
</dbReference>
<dbReference type="PANTHER" id="PTHR34218">
    <property type="entry name" value="PEPTIDASE S45 PENICILLIN AMIDASE"/>
    <property type="match status" value="1"/>
</dbReference>
<dbReference type="EMBL" id="PVTF01000003">
    <property type="protein sequence ID" value="PRY44029.1"/>
    <property type="molecule type" value="Genomic_DNA"/>
</dbReference>
<dbReference type="InterPro" id="IPR029055">
    <property type="entry name" value="Ntn_hydrolases_N"/>
</dbReference>
<evidence type="ECO:0000313" key="6">
    <source>
        <dbReference type="EMBL" id="PRY44029.1"/>
    </source>
</evidence>
<dbReference type="PANTHER" id="PTHR34218:SF3">
    <property type="entry name" value="ACYL-HOMOSERINE LACTONE ACYLASE PVDQ"/>
    <property type="match status" value="1"/>
</dbReference>
<protein>
    <submittedName>
        <fullName evidence="6">Acyl-homoserine-lactone acylase</fullName>
    </submittedName>
</protein>
<comment type="caution">
    <text evidence="6">The sequence shown here is derived from an EMBL/GenBank/DDBJ whole genome shotgun (WGS) entry which is preliminary data.</text>
</comment>
<dbReference type="InterPro" id="IPR002692">
    <property type="entry name" value="S45"/>
</dbReference>
<dbReference type="Gene3D" id="3.60.20.10">
    <property type="entry name" value="Glutamine Phosphoribosylpyrophosphate, subunit 1, domain 1"/>
    <property type="match status" value="1"/>
</dbReference>
<accession>A0A2T0TED4</accession>
<evidence type="ECO:0000256" key="1">
    <source>
        <dbReference type="ARBA" id="ARBA00006586"/>
    </source>
</evidence>
<dbReference type="GO" id="GO:0017000">
    <property type="term" value="P:antibiotic biosynthetic process"/>
    <property type="evidence" value="ECO:0007669"/>
    <property type="project" value="InterPro"/>
</dbReference>
<evidence type="ECO:0000256" key="2">
    <source>
        <dbReference type="ARBA" id="ARBA00022729"/>
    </source>
</evidence>
<proteinExistence type="inferred from homology"/>
<dbReference type="AlphaFoldDB" id="A0A2T0TED4"/>
<dbReference type="GO" id="GO:0016811">
    <property type="term" value="F:hydrolase activity, acting on carbon-nitrogen (but not peptide) bonds, in linear amides"/>
    <property type="evidence" value="ECO:0007669"/>
    <property type="project" value="InterPro"/>
</dbReference>
<keyword evidence="3" id="KW-0378">Hydrolase</keyword>
<name>A0A2T0TED4_9PSEU</name>
<gene>
    <name evidence="6" type="ORF">CLV43_103780</name>
</gene>
<reference evidence="6 7" key="1">
    <citation type="submission" date="2018-03" db="EMBL/GenBank/DDBJ databases">
        <title>Genomic Encyclopedia of Archaeal and Bacterial Type Strains, Phase II (KMG-II): from individual species to whole genera.</title>
        <authorList>
            <person name="Goeker M."/>
        </authorList>
    </citation>
    <scope>NUCLEOTIDE SEQUENCE [LARGE SCALE GENOMIC DNA]</scope>
    <source>
        <strain evidence="6 7">DSM 44720</strain>
    </source>
</reference>
<keyword evidence="4" id="KW-0865">Zymogen</keyword>
<dbReference type="RefSeq" id="WP_106187510.1">
    <property type="nucleotide sequence ID" value="NZ_PVTF01000003.1"/>
</dbReference>
<sequence length="749" mass="80879">MPLRSKLTALLAIPALLWAGAAAADARGLSATIRYTEYGIPHIVATNYRDLGFGQGYAAANDNMCSLAQTMLTTSGTRSRYLGADAATGSGLTRARTNLASDLYFQGVNDTGVVERLVARKDRLGPTTEVREAVAGYAAGVSEYLRENRITDPACAGKAWLRPMTELDVYRHVYALGMVFGQAAAADGIVAAQPVPEQSIGSNAIALGSASTVTGRGLSLANPHLPWNTPDLRLWQSHLTIPGRMDVAGGGIVGVPFLWLGHNATIAWSGTAADTTRTYSVFALTLVPGERTKYLVDGKPEDMVRRDVTVTVQDGTTVTRPQWWSRYGPIVPAVDGRDLPWTDTTAYALADANAENLRMTNSLERLSRTGDTASAFRALEETQGLPWMNIFITDAKGTARYSQLHNIPNVTDERAERCNTELGRKTWAEDGIAVLDGSRTDCAWGRDADAVQAGAFGPAELPSLQRADFLENSNDSYWLTNPKQPVTGFSRILGKTGTERTARTRGALTELAKGGKYSRQSLQDLMFSNKDYVADLVLDDTVALCRTMSADLADACDALSTWDRKHDVDSRGALLFDRFWAKARGKATWKVPFSAADPVGTPNTLDTGVPAVGQALVAAVAELRTAGIPMNAPLGDNQYVVRNGERIPIDGGTAGLGVFNSIRGGWDPAKGYTEMQHGATYLHVVSFDGDGCPDAVTLLAYSQSSDSTSPHFSDQTKLYSKKQWVTERFCERDILASPELRVVQVRQHL</sequence>
<evidence type="ECO:0000256" key="3">
    <source>
        <dbReference type="ARBA" id="ARBA00022801"/>
    </source>
</evidence>
<keyword evidence="7" id="KW-1185">Reference proteome</keyword>
<dbReference type="InterPro" id="IPR043147">
    <property type="entry name" value="Penicillin_amidase_A-knob"/>
</dbReference>
<dbReference type="Gene3D" id="2.30.120.10">
    <property type="match status" value="1"/>
</dbReference>
<keyword evidence="2 5" id="KW-0732">Signal</keyword>
<feature type="signal peptide" evidence="5">
    <location>
        <begin position="1"/>
        <end position="24"/>
    </location>
</feature>
<comment type="similarity">
    <text evidence="1">Belongs to the peptidase S45 family.</text>
</comment>
<dbReference type="InterPro" id="IPR023343">
    <property type="entry name" value="Penicillin_amidase_dom1"/>
</dbReference>
<evidence type="ECO:0000256" key="4">
    <source>
        <dbReference type="ARBA" id="ARBA00023145"/>
    </source>
</evidence>
<dbReference type="Gene3D" id="1.10.439.10">
    <property type="entry name" value="Penicillin Amidohydrolase, domain 1"/>
    <property type="match status" value="1"/>
</dbReference>
<dbReference type="Proteomes" id="UP000239494">
    <property type="component" value="Unassembled WGS sequence"/>
</dbReference>
<evidence type="ECO:0000256" key="5">
    <source>
        <dbReference type="SAM" id="SignalP"/>
    </source>
</evidence>